<accession>A0A1H7W1S5</accession>
<keyword evidence="2" id="KW-1185">Reference proteome</keyword>
<dbReference type="Proteomes" id="UP000198953">
    <property type="component" value="Unassembled WGS sequence"/>
</dbReference>
<reference evidence="1 2" key="1">
    <citation type="submission" date="2016-10" db="EMBL/GenBank/DDBJ databases">
        <authorList>
            <person name="de Groot N.N."/>
        </authorList>
    </citation>
    <scope>NUCLEOTIDE SEQUENCE [LARGE SCALE GENOMIC DNA]</scope>
    <source>
        <strain evidence="1 2">DSM 43357</strain>
    </source>
</reference>
<gene>
    <name evidence="1" type="ORF">SAMN05660976_04300</name>
</gene>
<dbReference type="STRING" id="46177.SAMN05660976_04300"/>
<evidence type="ECO:0008006" key="3">
    <source>
        <dbReference type="Google" id="ProtNLM"/>
    </source>
</evidence>
<name>A0A1H7W1S5_9ACTN</name>
<organism evidence="1 2">
    <name type="scientific">Nonomuraea pusilla</name>
    <dbReference type="NCBI Taxonomy" id="46177"/>
    <lineage>
        <taxon>Bacteria</taxon>
        <taxon>Bacillati</taxon>
        <taxon>Actinomycetota</taxon>
        <taxon>Actinomycetes</taxon>
        <taxon>Streptosporangiales</taxon>
        <taxon>Streptosporangiaceae</taxon>
        <taxon>Nonomuraea</taxon>
    </lineage>
</organism>
<dbReference type="EMBL" id="FOBF01000010">
    <property type="protein sequence ID" value="SEM14968.1"/>
    <property type="molecule type" value="Genomic_DNA"/>
</dbReference>
<dbReference type="RefSeq" id="WP_055507321.1">
    <property type="nucleotide sequence ID" value="NZ_BBZG01000004.1"/>
</dbReference>
<evidence type="ECO:0000313" key="1">
    <source>
        <dbReference type="EMBL" id="SEM14968.1"/>
    </source>
</evidence>
<protein>
    <recommendedName>
        <fullName evidence="3">DUF4351 domain-containing protein</fullName>
    </recommendedName>
</protein>
<proteinExistence type="predicted"/>
<dbReference type="AlphaFoldDB" id="A0A1H7W1S5"/>
<sequence>MATETYLYQSEYARSLIAKGEVRGEAESVLKLLSMRGIPVSDDARERVLSCGDVATLDAWLQRAIVVESAEELFA</sequence>
<evidence type="ECO:0000313" key="2">
    <source>
        <dbReference type="Proteomes" id="UP000198953"/>
    </source>
</evidence>